<feature type="domain" description="SIS" evidence="6">
    <location>
        <begin position="36"/>
        <end position="179"/>
    </location>
</feature>
<dbReference type="PANTHER" id="PTHR10937">
    <property type="entry name" value="GLUCOSAMINE--FRUCTOSE-6-PHOSPHATE AMINOTRANSFERASE, ISOMERIZING"/>
    <property type="match status" value="1"/>
</dbReference>
<dbReference type="PROSITE" id="PS51464">
    <property type="entry name" value="SIS"/>
    <property type="match status" value="2"/>
</dbReference>
<evidence type="ECO:0000313" key="8">
    <source>
        <dbReference type="Proteomes" id="UP000554520"/>
    </source>
</evidence>
<evidence type="ECO:0000256" key="2">
    <source>
        <dbReference type="ARBA" id="ARBA00012916"/>
    </source>
</evidence>
<dbReference type="GO" id="GO:0004360">
    <property type="term" value="F:glutamine-fructose-6-phosphate transaminase (isomerizing) activity"/>
    <property type="evidence" value="ECO:0007669"/>
    <property type="project" value="UniProtKB-EC"/>
</dbReference>
<dbReference type="EMBL" id="JACHXN010000020">
    <property type="protein sequence ID" value="MBB3148563.1"/>
    <property type="molecule type" value="Genomic_DNA"/>
</dbReference>
<dbReference type="Proteomes" id="UP000554520">
    <property type="component" value="Unassembled WGS sequence"/>
</dbReference>
<organism evidence="7 8">
    <name type="scientific">Phyllobacterium trifolii</name>
    <dbReference type="NCBI Taxonomy" id="300193"/>
    <lineage>
        <taxon>Bacteria</taxon>
        <taxon>Pseudomonadati</taxon>
        <taxon>Pseudomonadota</taxon>
        <taxon>Alphaproteobacteria</taxon>
        <taxon>Hyphomicrobiales</taxon>
        <taxon>Phyllobacteriaceae</taxon>
        <taxon>Phyllobacterium</taxon>
    </lineage>
</organism>
<evidence type="ECO:0000256" key="1">
    <source>
        <dbReference type="ARBA" id="ARBA00001031"/>
    </source>
</evidence>
<evidence type="ECO:0000256" key="3">
    <source>
        <dbReference type="ARBA" id="ARBA00016090"/>
    </source>
</evidence>
<evidence type="ECO:0000256" key="4">
    <source>
        <dbReference type="ARBA" id="ARBA00022576"/>
    </source>
</evidence>
<accession>A0A839UFJ4</accession>
<dbReference type="InterPro" id="IPR046348">
    <property type="entry name" value="SIS_dom_sf"/>
</dbReference>
<comment type="caution">
    <text evidence="7">The sequence shown here is derived from an EMBL/GenBank/DDBJ whole genome shotgun (WGS) entry which is preliminary data.</text>
</comment>
<name>A0A839UFJ4_9HYPH</name>
<dbReference type="AlphaFoldDB" id="A0A839UFJ4"/>
<gene>
    <name evidence="7" type="ORF">FHS21_005011</name>
</gene>
<keyword evidence="8" id="KW-1185">Reference proteome</keyword>
<comment type="catalytic activity">
    <reaction evidence="1">
        <text>D-fructose 6-phosphate + L-glutamine = D-glucosamine 6-phosphate + L-glutamate</text>
        <dbReference type="Rhea" id="RHEA:13237"/>
        <dbReference type="ChEBI" id="CHEBI:29985"/>
        <dbReference type="ChEBI" id="CHEBI:58359"/>
        <dbReference type="ChEBI" id="CHEBI:58725"/>
        <dbReference type="ChEBI" id="CHEBI:61527"/>
        <dbReference type="EC" id="2.6.1.16"/>
    </reaction>
</comment>
<dbReference type="EC" id="2.6.1.16" evidence="2"/>
<proteinExistence type="predicted"/>
<evidence type="ECO:0000313" key="7">
    <source>
        <dbReference type="EMBL" id="MBB3148563.1"/>
    </source>
</evidence>
<dbReference type="GO" id="GO:0097367">
    <property type="term" value="F:carbohydrate derivative binding"/>
    <property type="evidence" value="ECO:0007669"/>
    <property type="project" value="InterPro"/>
</dbReference>
<keyword evidence="7" id="KW-0413">Isomerase</keyword>
<sequence>MPTTMQSQPHMLVDILRQGEVLARLLERYDSFAAMGAEHLAPGTGGRLSAFGCGDGWFAARAIGALAADAFDLPMTGVTSLDYLLSDSHKPGPSDRAVAISMSGTVDRTNAAAKRISAAGGRYVALTNEDGGAMGAAADAVASLKIDDIAPFLTGTTRYSGTILGLMMLVEGAARASGRAPRAGCRGSEMNTLLTRTIPESLEVCQQILPAICAEVLGKGLGGIRVLGAGPDWATADYGAAKLVKVVQAPVWASEIEEFAHSLFWSSRKNELVVLIASTPEIARLASNTAGALAHAGMRTLAIETAGHTVEGATYRLSLPATASWLAPLLVPAPLQMLSYAMAVESGFDPNVSQDKADPGRFLAAQLLSRRCELA</sequence>
<reference evidence="7 8" key="1">
    <citation type="submission" date="2020-08" db="EMBL/GenBank/DDBJ databases">
        <title>Genomic Encyclopedia of Type Strains, Phase III (KMG-III): the genomes of soil and plant-associated and newly described type strains.</title>
        <authorList>
            <person name="Whitman W."/>
        </authorList>
    </citation>
    <scope>NUCLEOTIDE SEQUENCE [LARGE SCALE GENOMIC DNA]</scope>
    <source>
        <strain evidence="7 8">CECT 7015</strain>
    </source>
</reference>
<dbReference type="PANTHER" id="PTHR10937:SF0">
    <property type="entry name" value="GLUTAMINE--FRUCTOSE-6-PHOSPHATE TRANSAMINASE (ISOMERIZING)"/>
    <property type="match status" value="1"/>
</dbReference>
<dbReference type="RefSeq" id="WP_183664444.1">
    <property type="nucleotide sequence ID" value="NZ_JACHXN010000020.1"/>
</dbReference>
<dbReference type="GO" id="GO:0006487">
    <property type="term" value="P:protein N-linked glycosylation"/>
    <property type="evidence" value="ECO:0007669"/>
    <property type="project" value="TreeGrafter"/>
</dbReference>
<evidence type="ECO:0000256" key="5">
    <source>
        <dbReference type="ARBA" id="ARBA00022962"/>
    </source>
</evidence>
<dbReference type="InterPro" id="IPR001347">
    <property type="entry name" value="SIS_dom"/>
</dbReference>
<dbReference type="GO" id="GO:0006047">
    <property type="term" value="P:UDP-N-acetylglucosamine metabolic process"/>
    <property type="evidence" value="ECO:0007669"/>
    <property type="project" value="TreeGrafter"/>
</dbReference>
<keyword evidence="4" id="KW-0032">Aminotransferase</keyword>
<keyword evidence="7" id="KW-0808">Transferase</keyword>
<evidence type="ECO:0000259" key="6">
    <source>
        <dbReference type="PROSITE" id="PS51464"/>
    </source>
</evidence>
<dbReference type="GO" id="GO:0016853">
    <property type="term" value="F:isomerase activity"/>
    <property type="evidence" value="ECO:0007669"/>
    <property type="project" value="UniProtKB-KW"/>
</dbReference>
<dbReference type="Gene3D" id="3.40.50.10490">
    <property type="entry name" value="Glucose-6-phosphate isomerase like protein, domain 1"/>
    <property type="match status" value="2"/>
</dbReference>
<dbReference type="GO" id="GO:0006002">
    <property type="term" value="P:fructose 6-phosphate metabolic process"/>
    <property type="evidence" value="ECO:0007669"/>
    <property type="project" value="TreeGrafter"/>
</dbReference>
<feature type="domain" description="SIS" evidence="6">
    <location>
        <begin position="213"/>
        <end position="353"/>
    </location>
</feature>
<keyword evidence="5" id="KW-0315">Glutamine amidotransferase</keyword>
<dbReference type="SUPFAM" id="SSF53697">
    <property type="entry name" value="SIS domain"/>
    <property type="match status" value="1"/>
</dbReference>
<protein>
    <recommendedName>
        <fullName evidence="3">Glutamine--fructose-6-phosphate aminotransferase [isomerizing]</fullName>
        <ecNumber evidence="2">2.6.1.16</ecNumber>
    </recommendedName>
</protein>